<dbReference type="Gene3D" id="3.40.50.2300">
    <property type="match status" value="1"/>
</dbReference>
<dbReference type="Gene3D" id="6.10.250.690">
    <property type="match status" value="1"/>
</dbReference>
<dbReference type="PANTHER" id="PTHR48111">
    <property type="entry name" value="REGULATOR OF RPOS"/>
    <property type="match status" value="1"/>
</dbReference>
<comment type="caution">
    <text evidence="10">The sequence shown here is derived from an EMBL/GenBank/DDBJ whole genome shotgun (WGS) entry which is preliminary data.</text>
</comment>
<protein>
    <submittedName>
        <fullName evidence="10">DNA-binding response regulator</fullName>
    </submittedName>
</protein>
<keyword evidence="2" id="KW-0902">Two-component regulatory system</keyword>
<reference evidence="10 11" key="1">
    <citation type="submission" date="2018-07" db="EMBL/GenBank/DDBJ databases">
        <title>Desertimonas flava gen. nov. sp. nov.</title>
        <authorList>
            <person name="Liu S."/>
        </authorList>
    </citation>
    <scope>NUCLEOTIDE SEQUENCE [LARGE SCALE GENOMIC DNA]</scope>
    <source>
        <strain evidence="10 11">16Sb5-5</strain>
    </source>
</reference>
<evidence type="ECO:0000256" key="2">
    <source>
        <dbReference type="ARBA" id="ARBA00023012"/>
    </source>
</evidence>
<evidence type="ECO:0000313" key="10">
    <source>
        <dbReference type="EMBL" id="RCK69585.1"/>
    </source>
</evidence>
<dbReference type="EMBL" id="QOUI01000005">
    <property type="protein sequence ID" value="RCK69585.1"/>
    <property type="molecule type" value="Genomic_DNA"/>
</dbReference>
<dbReference type="CDD" id="cd00383">
    <property type="entry name" value="trans_reg_C"/>
    <property type="match status" value="1"/>
</dbReference>
<gene>
    <name evidence="10" type="ORF">DT076_08945</name>
</gene>
<dbReference type="PANTHER" id="PTHR48111:SF38">
    <property type="entry name" value="TWO-COMPONENT RESPONSE REGULATOR"/>
    <property type="match status" value="1"/>
</dbReference>
<dbReference type="PROSITE" id="PS51755">
    <property type="entry name" value="OMPR_PHOB"/>
    <property type="match status" value="1"/>
</dbReference>
<feature type="modified residue" description="4-aspartylphosphate" evidence="6">
    <location>
        <position position="52"/>
    </location>
</feature>
<dbReference type="GO" id="GO:0005829">
    <property type="term" value="C:cytosol"/>
    <property type="evidence" value="ECO:0007669"/>
    <property type="project" value="TreeGrafter"/>
</dbReference>
<evidence type="ECO:0000256" key="6">
    <source>
        <dbReference type="PROSITE-ProRule" id="PRU00169"/>
    </source>
</evidence>
<evidence type="ECO:0000313" key="11">
    <source>
        <dbReference type="Proteomes" id="UP000252770"/>
    </source>
</evidence>
<evidence type="ECO:0000256" key="5">
    <source>
        <dbReference type="ARBA" id="ARBA00023163"/>
    </source>
</evidence>
<evidence type="ECO:0000256" key="1">
    <source>
        <dbReference type="ARBA" id="ARBA00022553"/>
    </source>
</evidence>
<dbReference type="PROSITE" id="PS50110">
    <property type="entry name" value="RESPONSE_REGULATORY"/>
    <property type="match status" value="1"/>
</dbReference>
<dbReference type="Gene3D" id="1.10.10.10">
    <property type="entry name" value="Winged helix-like DNA-binding domain superfamily/Winged helix DNA-binding domain"/>
    <property type="match status" value="1"/>
</dbReference>
<keyword evidence="5" id="KW-0804">Transcription</keyword>
<evidence type="ECO:0000256" key="7">
    <source>
        <dbReference type="PROSITE-ProRule" id="PRU01091"/>
    </source>
</evidence>
<feature type="DNA-binding region" description="OmpR/PhoB-type" evidence="7">
    <location>
        <begin position="125"/>
        <end position="220"/>
    </location>
</feature>
<dbReference type="SUPFAM" id="SSF52172">
    <property type="entry name" value="CheY-like"/>
    <property type="match status" value="1"/>
</dbReference>
<accession>A0A367YUL9</accession>
<evidence type="ECO:0000259" key="8">
    <source>
        <dbReference type="PROSITE" id="PS50110"/>
    </source>
</evidence>
<dbReference type="InterPro" id="IPR036388">
    <property type="entry name" value="WH-like_DNA-bd_sf"/>
</dbReference>
<dbReference type="SMART" id="SM00448">
    <property type="entry name" value="REC"/>
    <property type="match status" value="1"/>
</dbReference>
<dbReference type="GO" id="GO:0032993">
    <property type="term" value="C:protein-DNA complex"/>
    <property type="evidence" value="ECO:0007669"/>
    <property type="project" value="TreeGrafter"/>
</dbReference>
<dbReference type="InterPro" id="IPR039420">
    <property type="entry name" value="WalR-like"/>
</dbReference>
<dbReference type="CDD" id="cd17624">
    <property type="entry name" value="REC_OmpR_PmrA-like"/>
    <property type="match status" value="1"/>
</dbReference>
<dbReference type="InterPro" id="IPR011006">
    <property type="entry name" value="CheY-like_superfamily"/>
</dbReference>
<proteinExistence type="predicted"/>
<dbReference type="Pfam" id="PF00486">
    <property type="entry name" value="Trans_reg_C"/>
    <property type="match status" value="1"/>
</dbReference>
<keyword evidence="3" id="KW-0805">Transcription regulation</keyword>
<feature type="domain" description="Response regulatory" evidence="8">
    <location>
        <begin position="3"/>
        <end position="117"/>
    </location>
</feature>
<keyword evidence="11" id="KW-1185">Reference proteome</keyword>
<organism evidence="10 11">
    <name type="scientific">Desertihabitans brevis</name>
    <dbReference type="NCBI Taxonomy" id="2268447"/>
    <lineage>
        <taxon>Bacteria</taxon>
        <taxon>Bacillati</taxon>
        <taxon>Actinomycetota</taxon>
        <taxon>Actinomycetes</taxon>
        <taxon>Propionibacteriales</taxon>
        <taxon>Propionibacteriaceae</taxon>
        <taxon>Desertihabitans</taxon>
    </lineage>
</organism>
<evidence type="ECO:0000256" key="3">
    <source>
        <dbReference type="ARBA" id="ARBA00023015"/>
    </source>
</evidence>
<dbReference type="SMART" id="SM00862">
    <property type="entry name" value="Trans_reg_C"/>
    <property type="match status" value="1"/>
</dbReference>
<dbReference type="InterPro" id="IPR001789">
    <property type="entry name" value="Sig_transdc_resp-reg_receiver"/>
</dbReference>
<evidence type="ECO:0000259" key="9">
    <source>
        <dbReference type="PROSITE" id="PS51755"/>
    </source>
</evidence>
<keyword evidence="1 6" id="KW-0597">Phosphoprotein</keyword>
<dbReference type="Pfam" id="PF00072">
    <property type="entry name" value="Response_reg"/>
    <property type="match status" value="1"/>
</dbReference>
<dbReference type="AlphaFoldDB" id="A0A367YUL9"/>
<dbReference type="InterPro" id="IPR001867">
    <property type="entry name" value="OmpR/PhoB-type_DNA-bd"/>
</dbReference>
<feature type="domain" description="OmpR/PhoB-type" evidence="9">
    <location>
        <begin position="125"/>
        <end position="220"/>
    </location>
</feature>
<keyword evidence="4 7" id="KW-0238">DNA-binding</keyword>
<dbReference type="FunFam" id="1.10.10.10:FF:000005">
    <property type="entry name" value="Two-component system response regulator"/>
    <property type="match status" value="1"/>
</dbReference>
<dbReference type="RefSeq" id="WP_114126346.1">
    <property type="nucleotide sequence ID" value="NZ_QOUI01000005.1"/>
</dbReference>
<sequence>MSSILIVEDEPRIAAFLEKGLRAAGYATLVVGDGPGGLDHALTGDFDLMVLDIGLPGMDGLSVLENLRGQGSTLPVVILTARDSVADTVTGFESGADDYLAKPFRFEELVARIKVRLRDRPTAASSTRTVGGLTLDLHSRTVRVDGGPEVELSAREFALLDMFLQHPRQVLSREQLLSRVWGYDFDPGSNVVDVYVRYLRNKIGPERICTVRGAGYRLTG</sequence>
<dbReference type="GO" id="GO:0000156">
    <property type="term" value="F:phosphorelay response regulator activity"/>
    <property type="evidence" value="ECO:0007669"/>
    <property type="project" value="TreeGrafter"/>
</dbReference>
<name>A0A367YUL9_9ACTN</name>
<dbReference type="Proteomes" id="UP000252770">
    <property type="component" value="Unassembled WGS sequence"/>
</dbReference>
<dbReference type="GO" id="GO:0006355">
    <property type="term" value="P:regulation of DNA-templated transcription"/>
    <property type="evidence" value="ECO:0007669"/>
    <property type="project" value="InterPro"/>
</dbReference>
<evidence type="ECO:0000256" key="4">
    <source>
        <dbReference type="ARBA" id="ARBA00023125"/>
    </source>
</evidence>
<dbReference type="GO" id="GO:0000976">
    <property type="term" value="F:transcription cis-regulatory region binding"/>
    <property type="evidence" value="ECO:0007669"/>
    <property type="project" value="TreeGrafter"/>
</dbReference>